<feature type="region of interest" description="Disordered" evidence="1">
    <location>
        <begin position="1"/>
        <end position="101"/>
    </location>
</feature>
<evidence type="ECO:0000256" key="2">
    <source>
        <dbReference type="SAM" id="Phobius"/>
    </source>
</evidence>
<keyword evidence="2" id="KW-0472">Membrane</keyword>
<keyword evidence="2" id="KW-1133">Transmembrane helix</keyword>
<gene>
    <name evidence="3" type="ORF">NS506_05181</name>
</gene>
<feature type="compositionally biased region" description="Pro residues" evidence="1">
    <location>
        <begin position="50"/>
        <end position="59"/>
    </location>
</feature>
<name>A0ABC8AY87_9NOCA</name>
<accession>A0ABC8AY87</accession>
<reference evidence="3 4" key="1">
    <citation type="submission" date="2016-10" db="EMBL/GenBank/DDBJ databases">
        <title>Genome sequence of Nocardia seriolae strain EM150506, isolated from Anguila japonica.</title>
        <authorList>
            <person name="Han H.-J."/>
        </authorList>
    </citation>
    <scope>NUCLEOTIDE SEQUENCE [LARGE SCALE GENOMIC DNA]</scope>
    <source>
        <strain evidence="3 4">EM150506</strain>
    </source>
</reference>
<dbReference type="AlphaFoldDB" id="A0ABC8AY87"/>
<dbReference type="RefSeq" id="WP_208866153.1">
    <property type="nucleotide sequence ID" value="NZ_CP017839.1"/>
</dbReference>
<dbReference type="PANTHER" id="PTHR37826">
    <property type="entry name" value="FLOTILLIN BAND_7_5 DOMAIN PROTEIN"/>
    <property type="match status" value="1"/>
</dbReference>
<sequence>MTDTPPQPHRPGPPPLPTGTPAEGHPAQPATAAPQPWTPPLPTGQQPPASQWPPTPTDLPAPGTGSPLPPPLPPQTGRQAAPPPLPGGLAPNQPGRAPMGGMAPPVIVAPVIAPGVEFGGAPPESGAPVAGSAAPDRAMLHGTEMTRTYPCSACGAQLVFDPVGQDLLCPSCGNRSPVTAPNVPVQARELGPAMAALREMQAGQSGPQVTGEWEVKCQNCGGTTGFNGSLTATRCPYCATPIQRDDVHNAPARLPVDGVVPFLVGEKQARELVDKWVSKRWFAPSNFKKYKRIGAFSSLYTAYFTYDADTASWYQGERGDDYQVRVGTDEDGDPVYETRTRWYPVAGEVGNDFADLPVLANDNLNRDRIRALEPWPVEQARAYSPEFVAGHLCRTYDHDAEQSFPEAQQRIESAIESSVRADIGGDHQRIHELNTSWNWLAYKHLLLPIWLLTVMYMNQPYQVYINGLTGEVSGDRPWSKVKIIAAILAVLAIIAAIVGVYLATRGQHTPAHPTGPGRTTIAPHPATHR</sequence>
<evidence type="ECO:0000256" key="1">
    <source>
        <dbReference type="SAM" id="MobiDB-lite"/>
    </source>
</evidence>
<feature type="compositionally biased region" description="Low complexity" evidence="1">
    <location>
        <begin position="87"/>
        <end position="101"/>
    </location>
</feature>
<evidence type="ECO:0000313" key="3">
    <source>
        <dbReference type="EMBL" id="APA99227.1"/>
    </source>
</evidence>
<feature type="region of interest" description="Disordered" evidence="1">
    <location>
        <begin position="508"/>
        <end position="529"/>
    </location>
</feature>
<feature type="compositionally biased region" description="Pro residues" evidence="1">
    <location>
        <begin position="1"/>
        <end position="18"/>
    </location>
</feature>
<organism evidence="3 4">
    <name type="scientific">Nocardia seriolae</name>
    <dbReference type="NCBI Taxonomy" id="37332"/>
    <lineage>
        <taxon>Bacteria</taxon>
        <taxon>Bacillati</taxon>
        <taxon>Actinomycetota</taxon>
        <taxon>Actinomycetes</taxon>
        <taxon>Mycobacteriales</taxon>
        <taxon>Nocardiaceae</taxon>
        <taxon>Nocardia</taxon>
    </lineage>
</organism>
<evidence type="ECO:0000313" key="4">
    <source>
        <dbReference type="Proteomes" id="UP000180166"/>
    </source>
</evidence>
<proteinExistence type="predicted"/>
<protein>
    <submittedName>
        <fullName evidence="3">Anther-specific proline-rich protein APG</fullName>
    </submittedName>
</protein>
<dbReference type="EMBL" id="CP017839">
    <property type="protein sequence ID" value="APA99227.1"/>
    <property type="molecule type" value="Genomic_DNA"/>
</dbReference>
<dbReference type="PANTHER" id="PTHR37826:SF3">
    <property type="entry name" value="J DOMAIN-CONTAINING PROTEIN"/>
    <property type="match status" value="1"/>
</dbReference>
<dbReference type="Proteomes" id="UP000180166">
    <property type="component" value="Chromosome"/>
</dbReference>
<dbReference type="KEGG" id="nsr:NS506_05181"/>
<keyword evidence="2" id="KW-0812">Transmembrane</keyword>
<feature type="compositionally biased region" description="Low complexity" evidence="1">
    <location>
        <begin position="26"/>
        <end position="35"/>
    </location>
</feature>
<feature type="transmembrane region" description="Helical" evidence="2">
    <location>
        <begin position="483"/>
        <end position="503"/>
    </location>
</feature>